<sequence>MARILHRKELQRGYSNCPFCLLLFYLEKRGKLPRGFRSKSNSEDATGGLPWRKIFRYCFESIRIITMSTGTGNETTNPKPKAAQKTKGYLKRKNQADLTEGQPGAEYIKRRSTKKNTMKIWNALPDNAVLGNATCNPESDDIRSKFLKMTPKVPTATHGHEENLTEQGLKQGPKRPPKKEANTTARHIAPSESNFAEKGPNNPATMKAQQIIRQISPTESSFAEKERERCKSLKARIKVLKEQNQNLRFQVEEEAELASQLKDANTKLLNDLRRKLPPDVIARLEAANPDRD</sequence>
<dbReference type="AlphaFoldDB" id="A0AAV1DBS1"/>
<reference evidence="3" key="1">
    <citation type="submission" date="2023-03" db="EMBL/GenBank/DDBJ databases">
        <authorList>
            <person name="Julca I."/>
        </authorList>
    </citation>
    <scope>NUCLEOTIDE SEQUENCE</scope>
</reference>
<feature type="coiled-coil region" evidence="1">
    <location>
        <begin position="223"/>
        <end position="257"/>
    </location>
</feature>
<accession>A0AAV1DBS1</accession>
<name>A0AAV1DBS1_OLDCO</name>
<gene>
    <name evidence="3" type="ORF">OLC1_LOCUS13398</name>
</gene>
<organism evidence="3 4">
    <name type="scientific">Oldenlandia corymbosa var. corymbosa</name>
    <dbReference type="NCBI Taxonomy" id="529605"/>
    <lineage>
        <taxon>Eukaryota</taxon>
        <taxon>Viridiplantae</taxon>
        <taxon>Streptophyta</taxon>
        <taxon>Embryophyta</taxon>
        <taxon>Tracheophyta</taxon>
        <taxon>Spermatophyta</taxon>
        <taxon>Magnoliopsida</taxon>
        <taxon>eudicotyledons</taxon>
        <taxon>Gunneridae</taxon>
        <taxon>Pentapetalae</taxon>
        <taxon>asterids</taxon>
        <taxon>lamiids</taxon>
        <taxon>Gentianales</taxon>
        <taxon>Rubiaceae</taxon>
        <taxon>Rubioideae</taxon>
        <taxon>Spermacoceae</taxon>
        <taxon>Hedyotis-Oldenlandia complex</taxon>
        <taxon>Oldenlandia</taxon>
    </lineage>
</organism>
<feature type="compositionally biased region" description="Basic residues" evidence="2">
    <location>
        <begin position="82"/>
        <end position="93"/>
    </location>
</feature>
<evidence type="ECO:0000256" key="2">
    <source>
        <dbReference type="SAM" id="MobiDB-lite"/>
    </source>
</evidence>
<evidence type="ECO:0000256" key="1">
    <source>
        <dbReference type="SAM" id="Coils"/>
    </source>
</evidence>
<evidence type="ECO:0000313" key="3">
    <source>
        <dbReference type="EMBL" id="CAI9104475.1"/>
    </source>
</evidence>
<evidence type="ECO:0000313" key="4">
    <source>
        <dbReference type="Proteomes" id="UP001161247"/>
    </source>
</evidence>
<feature type="region of interest" description="Disordered" evidence="2">
    <location>
        <begin position="70"/>
        <end position="94"/>
    </location>
</feature>
<dbReference type="EMBL" id="OX459121">
    <property type="protein sequence ID" value="CAI9104475.1"/>
    <property type="molecule type" value="Genomic_DNA"/>
</dbReference>
<feature type="region of interest" description="Disordered" evidence="2">
    <location>
        <begin position="153"/>
        <end position="202"/>
    </location>
</feature>
<keyword evidence="4" id="KW-1185">Reference proteome</keyword>
<dbReference type="Proteomes" id="UP001161247">
    <property type="component" value="Chromosome 4"/>
</dbReference>
<keyword evidence="1" id="KW-0175">Coiled coil</keyword>
<protein>
    <submittedName>
        <fullName evidence="3">OLC1v1003155C1</fullName>
    </submittedName>
</protein>
<proteinExistence type="predicted"/>